<dbReference type="SUPFAM" id="SSF117074">
    <property type="entry name" value="Hypothetical protein PA1324"/>
    <property type="match status" value="6"/>
</dbReference>
<dbReference type="Gene3D" id="2.60.40.10">
    <property type="entry name" value="Immunoglobulins"/>
    <property type="match status" value="7"/>
</dbReference>
<dbReference type="InterPro" id="IPR051417">
    <property type="entry name" value="SDr/BOS_complex"/>
</dbReference>
<dbReference type="InterPro" id="IPR006311">
    <property type="entry name" value="TAT_signal"/>
</dbReference>
<feature type="region of interest" description="Disordered" evidence="4">
    <location>
        <begin position="1537"/>
        <end position="1576"/>
    </location>
</feature>
<feature type="transmembrane region" description="Helical" evidence="5">
    <location>
        <begin position="1583"/>
        <end position="1603"/>
    </location>
</feature>
<dbReference type="PANTHER" id="PTHR23303:SF15">
    <property type="entry name" value="COLOSSIN-A"/>
    <property type="match status" value="1"/>
</dbReference>
<feature type="region of interest" description="Disordered" evidence="4">
    <location>
        <begin position="864"/>
        <end position="907"/>
    </location>
</feature>
<dbReference type="EMBL" id="JADAQT010000106">
    <property type="protein sequence ID" value="MBE1877858.1"/>
    <property type="molecule type" value="Genomic_DNA"/>
</dbReference>
<keyword evidence="5" id="KW-1133">Transmembrane helix</keyword>
<evidence type="ECO:0000259" key="6">
    <source>
        <dbReference type="Pfam" id="PF17210"/>
    </source>
</evidence>
<evidence type="ECO:0000313" key="8">
    <source>
        <dbReference type="Proteomes" id="UP000625527"/>
    </source>
</evidence>
<dbReference type="PANTHER" id="PTHR23303">
    <property type="entry name" value="CARBOXYPEPTIDASE REGULATORY REGION-CONTAINING"/>
    <property type="match status" value="1"/>
</dbReference>
<protein>
    <recommendedName>
        <fullName evidence="6">SD-repeat containing protein B domain-containing protein</fullName>
    </recommendedName>
</protein>
<dbReference type="InterPro" id="IPR013783">
    <property type="entry name" value="Ig-like_fold"/>
</dbReference>
<dbReference type="RefSeq" id="WP_192864418.1">
    <property type="nucleotide sequence ID" value="NZ_JADAQT010000106.1"/>
</dbReference>
<dbReference type="PROSITE" id="PS51318">
    <property type="entry name" value="TAT"/>
    <property type="match status" value="1"/>
</dbReference>
<organism evidence="7 8">
    <name type="scientific">Myceligenerans pegani</name>
    <dbReference type="NCBI Taxonomy" id="2776917"/>
    <lineage>
        <taxon>Bacteria</taxon>
        <taxon>Bacillati</taxon>
        <taxon>Actinomycetota</taxon>
        <taxon>Actinomycetes</taxon>
        <taxon>Micrococcales</taxon>
        <taxon>Promicromonosporaceae</taxon>
        <taxon>Myceligenerans</taxon>
    </lineage>
</organism>
<evidence type="ECO:0000256" key="3">
    <source>
        <dbReference type="ARBA" id="ARBA00022729"/>
    </source>
</evidence>
<feature type="region of interest" description="Disordered" evidence="4">
    <location>
        <begin position="1003"/>
        <end position="1023"/>
    </location>
</feature>
<feature type="domain" description="SD-repeat containing protein B" evidence="6">
    <location>
        <begin position="1421"/>
        <end position="1532"/>
    </location>
</feature>
<feature type="domain" description="SD-repeat containing protein B" evidence="6">
    <location>
        <begin position="936"/>
        <end position="1047"/>
    </location>
</feature>
<evidence type="ECO:0000313" key="7">
    <source>
        <dbReference type="EMBL" id="MBE1877858.1"/>
    </source>
</evidence>
<feature type="compositionally biased region" description="Basic and acidic residues" evidence="4">
    <location>
        <begin position="1566"/>
        <end position="1576"/>
    </location>
</feature>
<feature type="domain" description="SD-repeat containing protein B" evidence="6">
    <location>
        <begin position="1177"/>
        <end position="1288"/>
    </location>
</feature>
<evidence type="ECO:0000256" key="2">
    <source>
        <dbReference type="ARBA" id="ARBA00022525"/>
    </source>
</evidence>
<feature type="domain" description="SD-repeat containing protein B" evidence="6">
    <location>
        <begin position="762"/>
        <end position="850"/>
    </location>
</feature>
<reference evidence="7 8" key="1">
    <citation type="submission" date="2020-10" db="EMBL/GenBank/DDBJ databases">
        <title>Myceligenerans pegani sp. nov., an endophytic actinomycete isolated from Peganum harmala L. in Xinjiang, China.</title>
        <authorList>
            <person name="Xin L."/>
        </authorList>
    </citation>
    <scope>NUCLEOTIDE SEQUENCE [LARGE SCALE GENOMIC DNA]</scope>
    <source>
        <strain evidence="7 8">TRM65318</strain>
    </source>
</reference>
<accession>A0ABR9N2J6</accession>
<feature type="domain" description="SD-repeat containing protein B" evidence="6">
    <location>
        <begin position="1056"/>
        <end position="1168"/>
    </location>
</feature>
<keyword evidence="5" id="KW-0812">Transmembrane</keyword>
<feature type="region of interest" description="Disordered" evidence="4">
    <location>
        <begin position="1243"/>
        <end position="1268"/>
    </location>
</feature>
<evidence type="ECO:0000256" key="5">
    <source>
        <dbReference type="SAM" id="Phobius"/>
    </source>
</evidence>
<keyword evidence="2" id="KW-0964">Secreted</keyword>
<feature type="compositionally biased region" description="Basic and acidic residues" evidence="4">
    <location>
        <begin position="1537"/>
        <end position="1547"/>
    </location>
</feature>
<name>A0ABR9N2J6_9MICO</name>
<comment type="subcellular location">
    <subcellularLocation>
        <location evidence="1">Secreted</location>
    </subcellularLocation>
</comment>
<sequence>MRIRQQSRRRTRVWWPFWAGSRALASRLDLRRIGVPPRRSLVATGGALALAAVMIVPAAVPPASAAPGDVIAAGQVWEDNDGDGLYDGDDSDGFLEQGVGNVTVTVTDALGNSASTRTSRVDAAGGWSMTEGEFTDQTGEVPYVADGAADAELRVTFSDIPDGYESWLAGDLVDNGTSVQFVTAGDESVNYAVLPPEDHRPGSPEIITAIHSAGDPLAEGTAEQPALVVTDWATAQDTGKRDIATVGDVGTVWGTAYEKAANAFLTSAVYRRNAGLAEHRWDGSTDRALGGIYRIPDVIDPATGDVAAGIGPAGSVEAWFSLTDLGIAVGSVPSNADRGLAGGTDLVADPDGFANAAKVGIGGIDTWTDGITTYLYVMNLSDNNLYRIDISPTNPQNPGYDPAFVPTVGDVLQIPLGLADSRRAWAVEVHDDEVYVGWADTGTAPGNCATTAPGESTEDWPQCDSTEPLHGYVGKVAVDGGAVAQVMDVDLGYPRGNPMSWWDGTQQGLVERNPQIRHWNAWTDVWTWDSADANGDSWPDGSVGFSKTAAGDPDGAQAYPQAIMSSITFNTAGYMTVGMTDRTELQGGNRQWAADTGQDGRTPPEIFFETVAVGDVLLAGRNSDETYTPEAGAAAEGTGRDGETTQWANGTPPILASGPGGNEFHGDDQGLDGTVAGVTHEEIALGAVLDVAGATDVASTAFDPLAELRVQGLIWFHDGDGAATRGVEFTEDDGNTGSPTVSFQKGGGLGDLDALTPPPPVEVGNRVWFDGDGDGLQDAGEPGIAGVTVELLDAEGAVVGTQLTADDGTYYFSSDATDTAHFTELVHGAEYTVRFVPPADGDLTVDHQGAPITVPWSGVLFTAMQAPTGDNPHADTDNADGVNPRPEPVPDVPEVAEDADRIDSNPDPATGEYTFTLGGYGQNDHSIDAGLVILGSIGDCVWSDLNGDGAQDEGEPGLEGVEVNLYDGDGNLVDTTTTDAECNYLFEELPLGDYTVEFIAPDGSEFSPQGAGEDPALDSDADPATGVTPVISLTPDAPVDLDVDAGVVAPEEVLGSIGDCVWFDENADGVQDDGEADVEGVTVILYDADGGEVARTTTDAECAYLFEDLPLGDYSVGFSDLPEGTVFTVQGAGDDPALDSDADPVTGQTGVYSLTEEVPDRRDVDAGIYEPTEPVGSIGDCVWSDLNGDGIQNDGEPGVDGVTVILYGADGAEVARTTTDAECAYLFTGLPLGDYTVEFVAPDGSEFSPQGAGEDPALDSDADPVTGQTGVYSLTEEVPDRLDIDAGLVMPEEVLGSIGDCVWFDENADGIQDDGEAGVERVTVTLYDADGNEVATTTTDAECAYLFEELPLGDYSVGFTDLPDGTVFTVQGAGDDLALDSDADPETGMTGVVSLTEEVPDRLDVDAGIYEPTEPEPLLGSIGDCVWSDENGNGIQDEGEPGIEGVTVTLYDADGAEVAATTTSADCTYVFTGLPVGDYQVGFEDVPQGMCFVPMGSGDNPELDSDVDPKTGWTRSVAVTEGLDRSDIDAGLCACADEKPEKPEKPGTDQPGTDQPGTDQPEPNEPGEKAAGREPLAHTGADLAVLALLSSLLVAAGAILAGWRHSRRRTA</sequence>
<evidence type="ECO:0000256" key="1">
    <source>
        <dbReference type="ARBA" id="ARBA00004613"/>
    </source>
</evidence>
<keyword evidence="3" id="KW-0732">Signal</keyword>
<dbReference type="InterPro" id="IPR033764">
    <property type="entry name" value="Sdr_B"/>
</dbReference>
<keyword evidence="5" id="KW-0472">Membrane</keyword>
<dbReference type="Pfam" id="PF17210">
    <property type="entry name" value="SdrD_B"/>
    <property type="match status" value="6"/>
</dbReference>
<comment type="caution">
    <text evidence="7">The sequence shown here is derived from an EMBL/GenBank/DDBJ whole genome shotgun (WGS) entry which is preliminary data.</text>
</comment>
<feature type="domain" description="SD-repeat containing protein B" evidence="6">
    <location>
        <begin position="1297"/>
        <end position="1409"/>
    </location>
</feature>
<evidence type="ECO:0000256" key="4">
    <source>
        <dbReference type="SAM" id="MobiDB-lite"/>
    </source>
</evidence>
<keyword evidence="8" id="KW-1185">Reference proteome</keyword>
<proteinExistence type="predicted"/>
<gene>
    <name evidence="7" type="ORF">IHE71_19395</name>
</gene>
<dbReference type="Proteomes" id="UP000625527">
    <property type="component" value="Unassembled WGS sequence"/>
</dbReference>